<dbReference type="InterPro" id="IPR036291">
    <property type="entry name" value="NAD(P)-bd_dom_sf"/>
</dbReference>
<dbReference type="EMBL" id="CP120682">
    <property type="protein sequence ID" value="WKN34302.1"/>
    <property type="molecule type" value="Genomic_DNA"/>
</dbReference>
<protein>
    <submittedName>
        <fullName evidence="3">SDR family oxidoreductase</fullName>
    </submittedName>
</protein>
<organism evidence="3">
    <name type="scientific">Roseihalotalea indica</name>
    <dbReference type="NCBI Taxonomy" id="2867963"/>
    <lineage>
        <taxon>Bacteria</taxon>
        <taxon>Pseudomonadati</taxon>
        <taxon>Bacteroidota</taxon>
        <taxon>Cytophagia</taxon>
        <taxon>Cytophagales</taxon>
        <taxon>Catalimonadaceae</taxon>
        <taxon>Roseihalotalea</taxon>
    </lineage>
</organism>
<sequence>MTVLVTGGAGYVGTQLVAQLALDPTVSRILIYDNLSRDNYNMFMGHPLNGRAANESLKVEFIHGELLNTRKLRSAVQEADIVYHLAAKVLTPFATTDGHAYEQTNHWGTAELVYAIEETPKVQKLVYVSSTSVYGSADVTEDAVPNPQTIYGISKLRGEEHVRRLFPKIPTYIVRCGNVYGYNKSLRFDAVINRFMFEANFKRRISIHGDGKQRRAFISIQHVGEVLSQLLHTDMPSDTYNLVDKNFQVLDIVDVVKAIYFDLEFIFVNRHLGLRELSVDTDLKLFKYIPRWEERTLLDEMEEFRTRFAF</sequence>
<dbReference type="InterPro" id="IPR001509">
    <property type="entry name" value="Epimerase_deHydtase"/>
</dbReference>
<comment type="similarity">
    <text evidence="1">Belongs to the NAD(P)-dependent epimerase/dehydratase family.</text>
</comment>
<proteinExistence type="inferred from homology"/>
<dbReference type="CDD" id="cd08946">
    <property type="entry name" value="SDR_e"/>
    <property type="match status" value="1"/>
</dbReference>
<evidence type="ECO:0000256" key="1">
    <source>
        <dbReference type="ARBA" id="ARBA00007637"/>
    </source>
</evidence>
<evidence type="ECO:0000313" key="3">
    <source>
        <dbReference type="EMBL" id="WKN34302.1"/>
    </source>
</evidence>
<dbReference type="SUPFAM" id="SSF51735">
    <property type="entry name" value="NAD(P)-binding Rossmann-fold domains"/>
    <property type="match status" value="1"/>
</dbReference>
<dbReference type="AlphaFoldDB" id="A0AA49JIC2"/>
<reference evidence="3" key="1">
    <citation type="journal article" date="2023" name="Comput. Struct. Biotechnol. J.">
        <title>Discovery of a novel marine Bacteroidetes with a rich repertoire of carbohydrate-active enzymes.</title>
        <authorList>
            <person name="Chen B."/>
            <person name="Liu G."/>
            <person name="Chen Q."/>
            <person name="Wang H."/>
            <person name="Liu L."/>
            <person name="Tang K."/>
        </authorList>
    </citation>
    <scope>NUCLEOTIDE SEQUENCE</scope>
    <source>
        <strain evidence="3">TK19036</strain>
    </source>
</reference>
<dbReference type="Gene3D" id="3.40.50.720">
    <property type="entry name" value="NAD(P)-binding Rossmann-like Domain"/>
    <property type="match status" value="1"/>
</dbReference>
<gene>
    <name evidence="3" type="ORF">K4G66_18145</name>
</gene>
<feature type="domain" description="NAD-dependent epimerase/dehydratase" evidence="2">
    <location>
        <begin position="3"/>
        <end position="241"/>
    </location>
</feature>
<reference evidence="3" key="2">
    <citation type="journal article" date="2024" name="Antonie Van Leeuwenhoek">
        <title>Roseihalotalea indica gen. nov., sp. nov., a halophilic Bacteroidetes from mesopelagic Southwest Indian Ocean with higher carbohydrate metabolic potential.</title>
        <authorList>
            <person name="Chen B."/>
            <person name="Zhang M."/>
            <person name="Lin D."/>
            <person name="Ye J."/>
            <person name="Tang K."/>
        </authorList>
    </citation>
    <scope>NUCLEOTIDE SEQUENCE</scope>
    <source>
        <strain evidence="3">TK19036</strain>
    </source>
</reference>
<dbReference type="PANTHER" id="PTHR43000">
    <property type="entry name" value="DTDP-D-GLUCOSE 4,6-DEHYDRATASE-RELATED"/>
    <property type="match status" value="1"/>
</dbReference>
<evidence type="ECO:0000259" key="2">
    <source>
        <dbReference type="Pfam" id="PF01370"/>
    </source>
</evidence>
<accession>A0AA49JIC2</accession>
<name>A0AA49JIC2_9BACT</name>
<dbReference type="Pfam" id="PF01370">
    <property type="entry name" value="Epimerase"/>
    <property type="match status" value="1"/>
</dbReference>